<sequence length="56" mass="6682">MVFFVSPFRRLQRAYIEARYSEHYEITAEELTYLESEVQRLKELVARVCLLRLGSA</sequence>
<dbReference type="AlphaFoldDB" id="A0A1N6MA35"/>
<proteinExistence type="predicted"/>
<accession>A0A1N6MA35</accession>
<organism evidence="2 3">
    <name type="scientific">Vibrio spartinae</name>
    <dbReference type="NCBI Taxonomy" id="1918945"/>
    <lineage>
        <taxon>Bacteria</taxon>
        <taxon>Pseudomonadati</taxon>
        <taxon>Pseudomonadota</taxon>
        <taxon>Gammaproteobacteria</taxon>
        <taxon>Vibrionales</taxon>
        <taxon>Vibrionaceae</taxon>
        <taxon>Vibrio</taxon>
    </lineage>
</organism>
<dbReference type="EMBL" id="FSSB01000028">
    <property type="protein sequence ID" value="SIO96227.1"/>
    <property type="molecule type" value="Genomic_DNA"/>
</dbReference>
<protein>
    <submittedName>
        <fullName evidence="2">Uncharacterized protein</fullName>
    </submittedName>
</protein>
<evidence type="ECO:0000313" key="1">
    <source>
        <dbReference type="EMBL" id="QMV15936.1"/>
    </source>
</evidence>
<dbReference type="Proteomes" id="UP000184774">
    <property type="component" value="Unassembled WGS sequence"/>
</dbReference>
<dbReference type="Gene3D" id="1.20.120.330">
    <property type="entry name" value="Nucleotidyltransferases domain 2"/>
    <property type="match status" value="1"/>
</dbReference>
<gene>
    <name evidence="2" type="ORF">VSP9026_04009</name>
    <name evidence="1" type="ORF">Vspart_03310</name>
</gene>
<reference evidence="2 3" key="1">
    <citation type="submission" date="2016-12" db="EMBL/GenBank/DDBJ databases">
        <authorList>
            <person name="Song W.-J."/>
            <person name="Kurnit D.M."/>
        </authorList>
    </citation>
    <scope>NUCLEOTIDE SEQUENCE [LARGE SCALE GENOMIC DNA]</scope>
    <source>
        <strain evidence="2 3">CECT 9026</strain>
    </source>
</reference>
<reference evidence="1" key="2">
    <citation type="submission" date="2019-11" db="EMBL/GenBank/DDBJ databases">
        <authorList>
            <person name="January G."/>
            <person name="Bunk B."/>
        </authorList>
    </citation>
    <scope>NUCLEOTIDE SEQUENCE</scope>
    <source>
        <strain evidence="1">3.6</strain>
    </source>
</reference>
<evidence type="ECO:0000313" key="4">
    <source>
        <dbReference type="Proteomes" id="UP000515264"/>
    </source>
</evidence>
<dbReference type="RefSeq" id="WP_182287908.1">
    <property type="nucleotide sequence ID" value="NZ_AP024907.1"/>
</dbReference>
<name>A0A1N6MA35_9VIBR</name>
<evidence type="ECO:0000313" key="2">
    <source>
        <dbReference type="EMBL" id="SIO96227.1"/>
    </source>
</evidence>
<dbReference type="EMBL" id="CP046268">
    <property type="protein sequence ID" value="QMV15936.1"/>
    <property type="molecule type" value="Genomic_DNA"/>
</dbReference>
<keyword evidence="4" id="KW-1185">Reference proteome</keyword>
<evidence type="ECO:0000313" key="3">
    <source>
        <dbReference type="Proteomes" id="UP000184774"/>
    </source>
</evidence>
<reference evidence="1 4" key="3">
    <citation type="journal article" date="2020" name="J. Nat. Prod.">
        <title>Genomics-Metabolomics Profiling Disclosed Marine Vibrio spartinae 3.6 as a Producer of a New Branched Side Chain Prodigiosin.</title>
        <authorList>
            <person name="Vitale G.A."/>
            <person name="Sciarretta M."/>
            <person name="Palma Esposito F."/>
            <person name="January G.G."/>
            <person name="Giaccio M."/>
            <person name="Bunk B."/>
            <person name="Sproer C."/>
            <person name="Bajerski F."/>
            <person name="Power D."/>
            <person name="Festa C."/>
            <person name="Monti M.C."/>
            <person name="D'Auria M.V."/>
            <person name="de Pascale D."/>
        </authorList>
    </citation>
    <scope>NUCLEOTIDE SEQUENCE [LARGE SCALE GENOMIC DNA]</scope>
    <source>
        <strain evidence="1 4">3.6</strain>
    </source>
</reference>
<dbReference type="Proteomes" id="UP000515264">
    <property type="component" value="Chromosome 1"/>
</dbReference>